<evidence type="ECO:0000313" key="2">
    <source>
        <dbReference type="EMBL" id="OXU18448.1"/>
    </source>
</evidence>
<dbReference type="AlphaFoldDB" id="A0A232EJG4"/>
<feature type="region of interest" description="Disordered" evidence="1">
    <location>
        <begin position="1"/>
        <end position="80"/>
    </location>
</feature>
<name>A0A232EJG4_9HYME</name>
<organism evidence="2 3">
    <name type="scientific">Trichomalopsis sarcophagae</name>
    <dbReference type="NCBI Taxonomy" id="543379"/>
    <lineage>
        <taxon>Eukaryota</taxon>
        <taxon>Metazoa</taxon>
        <taxon>Ecdysozoa</taxon>
        <taxon>Arthropoda</taxon>
        <taxon>Hexapoda</taxon>
        <taxon>Insecta</taxon>
        <taxon>Pterygota</taxon>
        <taxon>Neoptera</taxon>
        <taxon>Endopterygota</taxon>
        <taxon>Hymenoptera</taxon>
        <taxon>Apocrita</taxon>
        <taxon>Proctotrupomorpha</taxon>
        <taxon>Chalcidoidea</taxon>
        <taxon>Pteromalidae</taxon>
        <taxon>Pteromalinae</taxon>
        <taxon>Trichomalopsis</taxon>
    </lineage>
</organism>
<protein>
    <submittedName>
        <fullName evidence="2">Uncharacterized protein</fullName>
    </submittedName>
</protein>
<keyword evidence="3" id="KW-1185">Reference proteome</keyword>
<proteinExistence type="predicted"/>
<sequence>MSNKPTTDGKTPENTTSSTKSKFKKLITGPLEEQAFKKSLKIQRIPPKTQDKSNNKLKNTGTIPKVPIAAKTSNEKKLKKKVGVNEHKSLINLD</sequence>
<dbReference type="Proteomes" id="UP000215335">
    <property type="component" value="Unassembled WGS sequence"/>
</dbReference>
<comment type="caution">
    <text evidence="2">The sequence shown here is derived from an EMBL/GenBank/DDBJ whole genome shotgun (WGS) entry which is preliminary data.</text>
</comment>
<feature type="compositionally biased region" description="Polar residues" evidence="1">
    <location>
        <begin position="1"/>
        <end position="14"/>
    </location>
</feature>
<reference evidence="2 3" key="1">
    <citation type="journal article" date="2017" name="Curr. Biol.">
        <title>The Evolution of Venom by Co-option of Single-Copy Genes.</title>
        <authorList>
            <person name="Martinson E.O."/>
            <person name="Mrinalini"/>
            <person name="Kelkar Y.D."/>
            <person name="Chang C.H."/>
            <person name="Werren J.H."/>
        </authorList>
    </citation>
    <scope>NUCLEOTIDE SEQUENCE [LARGE SCALE GENOMIC DNA]</scope>
    <source>
        <strain evidence="2 3">Alberta</strain>
        <tissue evidence="2">Whole body</tissue>
    </source>
</reference>
<evidence type="ECO:0000256" key="1">
    <source>
        <dbReference type="SAM" id="MobiDB-lite"/>
    </source>
</evidence>
<gene>
    <name evidence="2" type="ORF">TSAR_013540</name>
</gene>
<accession>A0A232EJG4</accession>
<dbReference type="EMBL" id="NNAY01004044">
    <property type="protein sequence ID" value="OXU18448.1"/>
    <property type="molecule type" value="Genomic_DNA"/>
</dbReference>
<evidence type="ECO:0000313" key="3">
    <source>
        <dbReference type="Proteomes" id="UP000215335"/>
    </source>
</evidence>